<dbReference type="Proteomes" id="UP000008827">
    <property type="component" value="Chromosome 19"/>
</dbReference>
<dbReference type="Gramene" id="KRG95290">
    <property type="protein sequence ID" value="KRG95290"/>
    <property type="gene ID" value="GLYMA_19G141900"/>
</dbReference>
<proteinExistence type="predicted"/>
<organism evidence="1">
    <name type="scientific">Glycine max</name>
    <name type="common">Soybean</name>
    <name type="synonym">Glycine hispida</name>
    <dbReference type="NCBI Taxonomy" id="3847"/>
    <lineage>
        <taxon>Eukaryota</taxon>
        <taxon>Viridiplantae</taxon>
        <taxon>Streptophyta</taxon>
        <taxon>Embryophyta</taxon>
        <taxon>Tracheophyta</taxon>
        <taxon>Spermatophyta</taxon>
        <taxon>Magnoliopsida</taxon>
        <taxon>eudicotyledons</taxon>
        <taxon>Gunneridae</taxon>
        <taxon>Pentapetalae</taxon>
        <taxon>rosids</taxon>
        <taxon>fabids</taxon>
        <taxon>Fabales</taxon>
        <taxon>Fabaceae</taxon>
        <taxon>Papilionoideae</taxon>
        <taxon>50 kb inversion clade</taxon>
        <taxon>NPAAA clade</taxon>
        <taxon>indigoferoid/millettioid clade</taxon>
        <taxon>Phaseoleae</taxon>
        <taxon>Glycine</taxon>
        <taxon>Glycine subgen. Soja</taxon>
    </lineage>
</organism>
<gene>
    <name evidence="2" type="primary">LOC100800773</name>
    <name evidence="1" type="ORF">GLYMA_19G141900</name>
</gene>
<name>A0A0R0EXS7_SOYBN</name>
<evidence type="ECO:0000313" key="3">
    <source>
        <dbReference type="Proteomes" id="UP000008827"/>
    </source>
</evidence>
<dbReference type="EMBL" id="CM000852">
    <property type="protein sequence ID" value="KRG95290.1"/>
    <property type="molecule type" value="Genomic_DNA"/>
</dbReference>
<dbReference type="PANTHER" id="PTHR37743:SF1">
    <property type="entry name" value="ARM REPEAT SUPERFAMILY PROTEIN"/>
    <property type="match status" value="1"/>
</dbReference>
<evidence type="ECO:0000313" key="2">
    <source>
        <dbReference type="EnsemblPlants" id="KRG95290"/>
    </source>
</evidence>
<reference evidence="1 2" key="1">
    <citation type="journal article" date="2010" name="Nature">
        <title>Genome sequence of the palaeopolyploid soybean.</title>
        <authorList>
            <person name="Schmutz J."/>
            <person name="Cannon S.B."/>
            <person name="Schlueter J."/>
            <person name="Ma J."/>
            <person name="Mitros T."/>
            <person name="Nelson W."/>
            <person name="Hyten D.L."/>
            <person name="Song Q."/>
            <person name="Thelen J.J."/>
            <person name="Cheng J."/>
            <person name="Xu D."/>
            <person name="Hellsten U."/>
            <person name="May G.D."/>
            <person name="Yu Y."/>
            <person name="Sakurai T."/>
            <person name="Umezawa T."/>
            <person name="Bhattacharyya M.K."/>
            <person name="Sandhu D."/>
            <person name="Valliyodan B."/>
            <person name="Lindquist E."/>
            <person name="Peto M."/>
            <person name="Grant D."/>
            <person name="Shu S."/>
            <person name="Goodstein D."/>
            <person name="Barry K."/>
            <person name="Futrell-Griggs M."/>
            <person name="Abernathy B."/>
            <person name="Du J."/>
            <person name="Tian Z."/>
            <person name="Zhu L."/>
            <person name="Gill N."/>
            <person name="Joshi T."/>
            <person name="Libault M."/>
            <person name="Sethuraman A."/>
            <person name="Zhang X.-C."/>
            <person name="Shinozaki K."/>
            <person name="Nguyen H.T."/>
            <person name="Wing R.A."/>
            <person name="Cregan P."/>
            <person name="Specht J."/>
            <person name="Grimwood J."/>
            <person name="Rokhsar D."/>
            <person name="Stacey G."/>
            <person name="Shoemaker R.C."/>
            <person name="Jackson S.A."/>
        </authorList>
    </citation>
    <scope>NUCLEOTIDE SEQUENCE</scope>
    <source>
        <strain evidence="2">cv. Williams 82</strain>
        <tissue evidence="1">Callus</tissue>
    </source>
</reference>
<dbReference type="EnsemblPlants" id="KRG95290">
    <property type="protein sequence ID" value="KRG95290"/>
    <property type="gene ID" value="GLYMA_19G141900"/>
</dbReference>
<evidence type="ECO:0000313" key="1">
    <source>
        <dbReference type="EMBL" id="KRG95290.1"/>
    </source>
</evidence>
<keyword evidence="3" id="KW-1185">Reference proteome</keyword>
<dbReference type="Gene3D" id="1.25.10.10">
    <property type="entry name" value="Leucine-rich Repeat Variant"/>
    <property type="match status" value="2"/>
</dbReference>
<dbReference type="ExpressionAtlas" id="A0A0R0EXS7">
    <property type="expression patterns" value="baseline"/>
</dbReference>
<dbReference type="InterPro" id="IPR011989">
    <property type="entry name" value="ARM-like"/>
</dbReference>
<dbReference type="PANTHER" id="PTHR37743">
    <property type="entry name" value="ARM REPEAT SUPERFAMILY PROTEIN"/>
    <property type="match status" value="1"/>
</dbReference>
<reference evidence="1" key="3">
    <citation type="submission" date="2018-07" db="EMBL/GenBank/DDBJ databases">
        <title>WGS assembly of Glycine max.</title>
        <authorList>
            <person name="Schmutz J."/>
            <person name="Cannon S."/>
            <person name="Schlueter J."/>
            <person name="Ma J."/>
            <person name="Mitros T."/>
            <person name="Nelson W."/>
            <person name="Hyten D."/>
            <person name="Song Q."/>
            <person name="Thelen J."/>
            <person name="Cheng J."/>
            <person name="Xu D."/>
            <person name="Hellsten U."/>
            <person name="May G."/>
            <person name="Yu Y."/>
            <person name="Sakurai T."/>
            <person name="Umezawa T."/>
            <person name="Bhattacharyya M."/>
            <person name="Sandhu D."/>
            <person name="Valliyodan B."/>
            <person name="Lindquist E."/>
            <person name="Peto M."/>
            <person name="Grant D."/>
            <person name="Shu S."/>
            <person name="Goodstein D."/>
            <person name="Barry K."/>
            <person name="Futrell-Griggs M."/>
            <person name="Abernathy B."/>
            <person name="Du J."/>
            <person name="Tian Z."/>
            <person name="Zhu L."/>
            <person name="Gill N."/>
            <person name="Joshi T."/>
            <person name="Libault M."/>
            <person name="Sethuraman A."/>
            <person name="Zhang X."/>
            <person name="Shinozaki K."/>
            <person name="Nguyen H."/>
            <person name="Wing R."/>
            <person name="Cregan P."/>
            <person name="Specht J."/>
            <person name="Grimwood J."/>
            <person name="Rokhsar D."/>
            <person name="Stacey G."/>
            <person name="Shoemaker R."/>
            <person name="Jackson S."/>
        </authorList>
    </citation>
    <scope>NUCLEOTIDE SEQUENCE</scope>
    <source>
        <tissue evidence="1">Callus</tissue>
    </source>
</reference>
<accession>A0A0R0EXS7</accession>
<dbReference type="AlphaFoldDB" id="A0A0R0EXS7"/>
<dbReference type="InterPro" id="IPR016024">
    <property type="entry name" value="ARM-type_fold"/>
</dbReference>
<sequence length="1176" mass="131963">MEGEEELLWKSEPQRESIVSVSLARAITSLLTSRPKKLHDSIHRLSSHSRSHTSLASLEDSLWFFLSFVTDSRTNNSSLDEVLLPVIDNALKSKHGDQAMILLSWLFQDELLFQPVAEALASIVSRKHVHDRYLLLGWCLLLRNLVEFENSAHQSMFGGIRGRYGDLLKILSTCLPDLAGIVSKGSTLQDGFELPSRLGVSAADCFLSLSGALTKVAESKKSKLNTRAKDQEITFVQSPTIDKKVNLESKSLLMSKIERDYTLWHHLDDIICLVQRLLSWSKKSRFLHAKGLGQVLKWLEEIKDHYGSFQHEAALKTDSNVLKTGDLLLSSCWKHYSMLLHLEDKKFSQHYKELLNQYMSGIQHYMDNHTGGGYTDNNDGGLETRKFFLNCLCLLLGRLDSKRFESMVSEFGMNISCILVPQLNCTDEDVIVGVVSIFKAIILRPDYSQEDALTDNRQANSVIPFLLHLLDEQDGTAKAVVMLIAEYCSMSEGDQCLMEVLKRLASGNISQRRNAMDVISEVLHISSKSQNLMPSSAWQDMANKLLERLGDEETKIREQASKLLPMIDPPLYLPALVGLVYSPDESQSSASDAIIGVLKHHNQRIEIIFLLLDCLSNMSKSLDLTQSTGDKGSKLDADQVLKLVPVWSKSVQDWNLLIGPLVDKMFGDPSNATIVKFLSYISENLANVADLVLHHVLLHVKEQKKIDESFLSRWEQRTYTCDEFEEMQQSLFEHLCPLLIIKILPLKTFNDLNSSIMYGHLSQNIIQDAGSRDTDIDYDCIAAFLLNRAFCEFEFEEVRKLSAELCGRIHPQVLLPFVCSLLERAVDSKNVLKIKACLFSICTSLMVRGWESLSHPSMYSIRKMIETVLLWPCLNADSVSKAQHGCIDCLALMICAELQAKESINNSIPDTVRALGKKGNSVVTYVINQFFNNKNEQTSTPEFGDENSEFVAAVSLSFCLCMGNVLISTCQKISESCKKPFAAQVIPFLLHSLEFETKSEIRAACTQVLFSAVYHLRSAVLPYASDLLRMALKALRKESDKERMAGAKLIASLMASEDMILENISVGLLQARSVLSTISSSDPSPELQQLCCKLLACISSPFNLFVHTLQIFLQDFSLFSFRPFLRIRLAISRIFNSIIHVTCDIVADDNGLQVAIFPTLRPRPSMIITILTGGSY</sequence>
<reference evidence="2" key="2">
    <citation type="submission" date="2018-02" db="UniProtKB">
        <authorList>
            <consortium name="EnsemblPlants"/>
        </authorList>
    </citation>
    <scope>IDENTIFICATION</scope>
    <source>
        <strain evidence="2">Williams 82</strain>
    </source>
</reference>
<dbReference type="SUPFAM" id="SSF48371">
    <property type="entry name" value="ARM repeat"/>
    <property type="match status" value="2"/>
</dbReference>
<protein>
    <submittedName>
        <fullName evidence="1 2">Uncharacterized protein</fullName>
    </submittedName>
</protein>